<feature type="transmembrane region" description="Helical" evidence="7">
    <location>
        <begin position="65"/>
        <end position="91"/>
    </location>
</feature>
<dbReference type="OrthoDB" id="21094at2"/>
<organism evidence="8 9">
    <name type="scientific">Crenobacter intestini</name>
    <dbReference type="NCBI Taxonomy" id="2563443"/>
    <lineage>
        <taxon>Bacteria</taxon>
        <taxon>Pseudomonadati</taxon>
        <taxon>Pseudomonadota</taxon>
        <taxon>Betaproteobacteria</taxon>
        <taxon>Neisseriales</taxon>
        <taxon>Neisseriaceae</taxon>
        <taxon>Crenobacter</taxon>
    </lineage>
</organism>
<feature type="transmembrane region" description="Helical" evidence="7">
    <location>
        <begin position="183"/>
        <end position="204"/>
    </location>
</feature>
<feature type="transmembrane region" description="Helical" evidence="7">
    <location>
        <begin position="6"/>
        <end position="28"/>
    </location>
</feature>
<keyword evidence="3" id="KW-1003">Cell membrane</keyword>
<dbReference type="PANTHER" id="PTHR33508">
    <property type="entry name" value="UPF0056 MEMBRANE PROTEIN YHCE"/>
    <property type="match status" value="1"/>
</dbReference>
<evidence type="ECO:0000256" key="1">
    <source>
        <dbReference type="ARBA" id="ARBA00004651"/>
    </source>
</evidence>
<dbReference type="Proteomes" id="UP000308891">
    <property type="component" value="Unassembled WGS sequence"/>
</dbReference>
<keyword evidence="4 7" id="KW-0812">Transmembrane</keyword>
<name>A0A4T0UWJ1_9NEIS</name>
<evidence type="ECO:0000256" key="3">
    <source>
        <dbReference type="ARBA" id="ARBA00022475"/>
    </source>
</evidence>
<evidence type="ECO:0000256" key="5">
    <source>
        <dbReference type="ARBA" id="ARBA00022989"/>
    </source>
</evidence>
<evidence type="ECO:0000313" key="8">
    <source>
        <dbReference type="EMBL" id="TIC83146.1"/>
    </source>
</evidence>
<evidence type="ECO:0000256" key="7">
    <source>
        <dbReference type="RuleBase" id="RU362048"/>
    </source>
</evidence>
<reference evidence="8 9" key="1">
    <citation type="submission" date="2019-04" db="EMBL/GenBank/DDBJ databases">
        <title>Crenobacter sp. nov.</title>
        <authorList>
            <person name="Shi S."/>
        </authorList>
    </citation>
    <scope>NUCLEOTIDE SEQUENCE [LARGE SCALE GENOMIC DNA]</scope>
    <source>
        <strain evidence="8 9">GY 70310</strain>
    </source>
</reference>
<comment type="caution">
    <text evidence="8">The sequence shown here is derived from an EMBL/GenBank/DDBJ whole genome shotgun (WGS) entry which is preliminary data.</text>
</comment>
<feature type="transmembrane region" description="Helical" evidence="7">
    <location>
        <begin position="40"/>
        <end position="59"/>
    </location>
</feature>
<dbReference type="Pfam" id="PF01914">
    <property type="entry name" value="MarC"/>
    <property type="match status" value="1"/>
</dbReference>
<evidence type="ECO:0000256" key="2">
    <source>
        <dbReference type="ARBA" id="ARBA00009784"/>
    </source>
</evidence>
<comment type="similarity">
    <text evidence="2 7">Belongs to the UPF0056 (MarC) family.</text>
</comment>
<dbReference type="AlphaFoldDB" id="A0A4T0UWJ1"/>
<evidence type="ECO:0000256" key="6">
    <source>
        <dbReference type="ARBA" id="ARBA00023136"/>
    </source>
</evidence>
<proteinExistence type="inferred from homology"/>
<dbReference type="EMBL" id="STGJ01000008">
    <property type="protein sequence ID" value="TIC83146.1"/>
    <property type="molecule type" value="Genomic_DNA"/>
</dbReference>
<keyword evidence="9" id="KW-1185">Reference proteome</keyword>
<keyword evidence="6 7" id="KW-0472">Membrane</keyword>
<comment type="subcellular location">
    <subcellularLocation>
        <location evidence="1 7">Cell membrane</location>
        <topology evidence="1 7">Multi-pass membrane protein</topology>
    </subcellularLocation>
</comment>
<dbReference type="RefSeq" id="WP_136553036.1">
    <property type="nucleotide sequence ID" value="NZ_STGJ01000008.1"/>
</dbReference>
<dbReference type="PANTHER" id="PTHR33508:SF1">
    <property type="entry name" value="UPF0056 MEMBRANE PROTEIN YHCE"/>
    <property type="match status" value="1"/>
</dbReference>
<protein>
    <recommendedName>
        <fullName evidence="7">UPF0056 membrane protein</fullName>
    </recommendedName>
</protein>
<gene>
    <name evidence="8" type="ORF">E5K04_08625</name>
</gene>
<dbReference type="InterPro" id="IPR002771">
    <property type="entry name" value="Multi_antbiot-R_MarC"/>
</dbReference>
<feature type="transmembrane region" description="Helical" evidence="7">
    <location>
        <begin position="112"/>
        <end position="135"/>
    </location>
</feature>
<feature type="transmembrane region" description="Helical" evidence="7">
    <location>
        <begin position="141"/>
        <end position="162"/>
    </location>
</feature>
<accession>A0A4T0UWJ1</accession>
<evidence type="ECO:0000313" key="9">
    <source>
        <dbReference type="Proteomes" id="UP000308891"/>
    </source>
</evidence>
<sequence>MELEIIKIFTALLVLVNPLGAIPIFISLTPNASQSERKSIAKTTATAVAVVMVVFALVGDALLKFLGISIGSFQVGGGMLLMLIAISLMNAKSSPTKTTKQEREEAEAKTNIAVVPMAIPLMTGPGTMSTVIIYASAAHGWLQMLALIISGLLVAAACYVTLVMATPISRVLGQTGINIVNRVMGMILAALSIEIIVDGIYRLFPQLTR</sequence>
<dbReference type="NCBIfam" id="TIGR00427">
    <property type="entry name" value="NAAT family transporter"/>
    <property type="match status" value="1"/>
</dbReference>
<evidence type="ECO:0000256" key="4">
    <source>
        <dbReference type="ARBA" id="ARBA00022692"/>
    </source>
</evidence>
<dbReference type="GO" id="GO:0005886">
    <property type="term" value="C:plasma membrane"/>
    <property type="evidence" value="ECO:0007669"/>
    <property type="project" value="UniProtKB-SubCell"/>
</dbReference>
<keyword evidence="5 7" id="KW-1133">Transmembrane helix</keyword>